<protein>
    <submittedName>
        <fullName evidence="3">Uncharacterized protein</fullName>
    </submittedName>
</protein>
<name>A0A1G9RHN0_9ACTN</name>
<keyword evidence="4" id="KW-1185">Reference proteome</keyword>
<feature type="compositionally biased region" description="Basic and acidic residues" evidence="1">
    <location>
        <begin position="122"/>
        <end position="131"/>
    </location>
</feature>
<accession>A0A1G9RHN0</accession>
<dbReference type="EMBL" id="FNHE01000004">
    <property type="protein sequence ID" value="SDM22703.1"/>
    <property type="molecule type" value="Genomic_DNA"/>
</dbReference>
<evidence type="ECO:0000313" key="4">
    <source>
        <dbReference type="Proteomes" id="UP000198680"/>
    </source>
</evidence>
<evidence type="ECO:0000313" key="3">
    <source>
        <dbReference type="EMBL" id="SDM22703.1"/>
    </source>
</evidence>
<proteinExistence type="predicted"/>
<evidence type="ECO:0000256" key="2">
    <source>
        <dbReference type="SAM" id="Phobius"/>
    </source>
</evidence>
<sequence length="131" mass="14044">MRVSFLVYGVLYVVVEIVGAQIEAIGWPQLTALDVATAVANACLTVAVGIAVLVGADVGGRRWHRSMLAWREERARLVAESWDEPGTITVSSWRPEPLALPAGRSRGPAPGGDYAVPSRGRPFPEDPGRLL</sequence>
<dbReference type="Proteomes" id="UP000198680">
    <property type="component" value="Unassembled WGS sequence"/>
</dbReference>
<dbReference type="OrthoDB" id="5195824at2"/>
<dbReference type="RefSeq" id="WP_091216953.1">
    <property type="nucleotide sequence ID" value="NZ_FNHE01000004.1"/>
</dbReference>
<organism evidence="3 4">
    <name type="scientific">Geodermatophilus siccatus</name>
    <dbReference type="NCBI Taxonomy" id="1137991"/>
    <lineage>
        <taxon>Bacteria</taxon>
        <taxon>Bacillati</taxon>
        <taxon>Actinomycetota</taxon>
        <taxon>Actinomycetes</taxon>
        <taxon>Geodermatophilales</taxon>
        <taxon>Geodermatophilaceae</taxon>
        <taxon>Geodermatophilus</taxon>
    </lineage>
</organism>
<keyword evidence="2" id="KW-1133">Transmembrane helix</keyword>
<feature type="region of interest" description="Disordered" evidence="1">
    <location>
        <begin position="94"/>
        <end position="131"/>
    </location>
</feature>
<keyword evidence="2" id="KW-0472">Membrane</keyword>
<evidence type="ECO:0000256" key="1">
    <source>
        <dbReference type="SAM" id="MobiDB-lite"/>
    </source>
</evidence>
<feature type="transmembrane region" description="Helical" evidence="2">
    <location>
        <begin position="35"/>
        <end position="56"/>
    </location>
</feature>
<dbReference type="AlphaFoldDB" id="A0A1G9RHN0"/>
<feature type="compositionally biased region" description="Low complexity" evidence="1">
    <location>
        <begin position="101"/>
        <end position="112"/>
    </location>
</feature>
<reference evidence="4" key="1">
    <citation type="submission" date="2016-10" db="EMBL/GenBank/DDBJ databases">
        <authorList>
            <person name="Varghese N."/>
            <person name="Submissions S."/>
        </authorList>
    </citation>
    <scope>NUCLEOTIDE SEQUENCE [LARGE SCALE GENOMIC DNA]</scope>
    <source>
        <strain evidence="4">DSM 45419</strain>
    </source>
</reference>
<gene>
    <name evidence="3" type="ORF">SAMN05660642_01929</name>
</gene>
<keyword evidence="2" id="KW-0812">Transmembrane</keyword>